<keyword evidence="2" id="KW-1185">Reference proteome</keyword>
<name>A0A371AQW4_9FIRM</name>
<evidence type="ECO:0000313" key="2">
    <source>
        <dbReference type="Proteomes" id="UP000255036"/>
    </source>
</evidence>
<dbReference type="AlphaFoldDB" id="A0A371AQW4"/>
<accession>A0A371AQW4</accession>
<gene>
    <name evidence="1" type="ORF">DWV06_17760</name>
</gene>
<sequence>MLKLILNKIDLLDPRFKNGDFSILKVSCQKCLFFKAVKKIKKILTYKNQCANMEDALLWSSMPKTAFNI</sequence>
<organism evidence="1 2">
    <name type="scientific">Anaerosacchariphilus polymeriproducens</name>
    <dbReference type="NCBI Taxonomy" id="1812858"/>
    <lineage>
        <taxon>Bacteria</taxon>
        <taxon>Bacillati</taxon>
        <taxon>Bacillota</taxon>
        <taxon>Clostridia</taxon>
        <taxon>Lachnospirales</taxon>
        <taxon>Lachnospiraceae</taxon>
        <taxon>Anaerosacchariphilus</taxon>
    </lineage>
</organism>
<proteinExistence type="predicted"/>
<evidence type="ECO:0000313" key="1">
    <source>
        <dbReference type="EMBL" id="RDU21830.1"/>
    </source>
</evidence>
<protein>
    <submittedName>
        <fullName evidence="1">Uncharacterized protein</fullName>
    </submittedName>
</protein>
<dbReference type="EMBL" id="QRCT01000051">
    <property type="protein sequence ID" value="RDU21830.1"/>
    <property type="molecule type" value="Genomic_DNA"/>
</dbReference>
<reference evidence="1 2" key="1">
    <citation type="submission" date="2018-07" db="EMBL/GenBank/DDBJ databases">
        <title>Anaerosacharophilus polymeroproducens gen. nov. sp. nov., an anaerobic bacterium isolated from salt field.</title>
        <authorList>
            <person name="Kim W."/>
            <person name="Yang S.-H."/>
            <person name="Oh J."/>
            <person name="Lee J.-H."/>
            <person name="Kwon K.K."/>
        </authorList>
    </citation>
    <scope>NUCLEOTIDE SEQUENCE [LARGE SCALE GENOMIC DNA]</scope>
    <source>
        <strain evidence="1 2">MCWD5</strain>
    </source>
</reference>
<comment type="caution">
    <text evidence="1">The sequence shown here is derived from an EMBL/GenBank/DDBJ whole genome shotgun (WGS) entry which is preliminary data.</text>
</comment>
<dbReference type="Proteomes" id="UP000255036">
    <property type="component" value="Unassembled WGS sequence"/>
</dbReference>